<dbReference type="Proteomes" id="UP001291309">
    <property type="component" value="Unassembled WGS sequence"/>
</dbReference>
<keyword evidence="2" id="KW-0449">Lipoprotein</keyword>
<dbReference type="InterPro" id="IPR011755">
    <property type="entry name" value="CHP02269_MYXXA"/>
</dbReference>
<comment type="caution">
    <text evidence="2">The sequence shown here is derived from an EMBL/GenBank/DDBJ whole genome shotgun (WGS) entry which is preliminary data.</text>
</comment>
<feature type="region of interest" description="Disordered" evidence="1">
    <location>
        <begin position="1"/>
        <end position="28"/>
    </location>
</feature>
<gene>
    <name evidence="2" type="ORF">SYV04_13225</name>
</gene>
<sequence>MSRYARRSPRKSPGKKAATTTPPSSCSVPEDTCVFFRCRDLMEAGETVPGKIELAHWPGLRPPGGWRRGGRLPRPSAEPVFLIRWHNHPAPTLPSQRVLSRDRLVKHHIFPQAPDLAAWFHLQGINIHQYTLLIPRGVHVRIHSGGQRGGRWNEEWRHFTKARLKATPEEVWQHAIKLIVKYDLTGASMRPY</sequence>
<dbReference type="EMBL" id="JAXIVS010000004">
    <property type="protein sequence ID" value="MDY7227367.1"/>
    <property type="molecule type" value="Genomic_DNA"/>
</dbReference>
<feature type="compositionally biased region" description="Basic residues" evidence="1">
    <location>
        <begin position="1"/>
        <end position="14"/>
    </location>
</feature>
<accession>A0ABU5H3K2</accession>
<proteinExistence type="predicted"/>
<name>A0ABU5H3K2_9BACT</name>
<keyword evidence="3" id="KW-1185">Reference proteome</keyword>
<feature type="compositionally biased region" description="Polar residues" evidence="1">
    <location>
        <begin position="18"/>
        <end position="27"/>
    </location>
</feature>
<evidence type="ECO:0000313" key="2">
    <source>
        <dbReference type="EMBL" id="MDY7227367.1"/>
    </source>
</evidence>
<evidence type="ECO:0000256" key="1">
    <source>
        <dbReference type="SAM" id="MobiDB-lite"/>
    </source>
</evidence>
<evidence type="ECO:0000313" key="3">
    <source>
        <dbReference type="Proteomes" id="UP001291309"/>
    </source>
</evidence>
<dbReference type="NCBIfam" id="TIGR02269">
    <property type="entry name" value="TIGR02269 family lipoprotein"/>
    <property type="match status" value="1"/>
</dbReference>
<dbReference type="RefSeq" id="WP_321546094.1">
    <property type="nucleotide sequence ID" value="NZ_JAXIVS010000004.1"/>
</dbReference>
<reference evidence="2 3" key="1">
    <citation type="submission" date="2023-12" db="EMBL/GenBank/DDBJ databases">
        <title>the genome sequence of Hyalangium sp. s54d21.</title>
        <authorList>
            <person name="Zhang X."/>
        </authorList>
    </citation>
    <scope>NUCLEOTIDE SEQUENCE [LARGE SCALE GENOMIC DNA]</scope>
    <source>
        <strain evidence="3">s54d21</strain>
    </source>
</reference>
<organism evidence="2 3">
    <name type="scientific">Hyalangium rubrum</name>
    <dbReference type="NCBI Taxonomy" id="3103134"/>
    <lineage>
        <taxon>Bacteria</taxon>
        <taxon>Pseudomonadati</taxon>
        <taxon>Myxococcota</taxon>
        <taxon>Myxococcia</taxon>
        <taxon>Myxococcales</taxon>
        <taxon>Cystobacterineae</taxon>
        <taxon>Archangiaceae</taxon>
        <taxon>Hyalangium</taxon>
    </lineage>
</organism>
<dbReference type="Pfam" id="PF09533">
    <property type="entry name" value="DUF2380"/>
    <property type="match status" value="1"/>
</dbReference>
<protein>
    <submittedName>
        <fullName evidence="2">TIGR02269 family lipoprotein</fullName>
    </submittedName>
</protein>